<dbReference type="AlphaFoldDB" id="A0A3A1YS39"/>
<name>A0A3A1YS39_9GAMM</name>
<comment type="caution">
    <text evidence="11">The sequence shown here is derived from an EMBL/GenBank/DDBJ whole genome shotgun (WGS) entry which is preliminary data.</text>
</comment>
<dbReference type="InterPro" id="IPR022417">
    <property type="entry name" value="Porphobilin_deaminase_N"/>
</dbReference>
<evidence type="ECO:0000256" key="3">
    <source>
        <dbReference type="ARBA" id="ARBA00004735"/>
    </source>
</evidence>
<dbReference type="InterPro" id="IPR000860">
    <property type="entry name" value="HemC"/>
</dbReference>
<dbReference type="InterPro" id="IPR036803">
    <property type="entry name" value="Porphobilinogen_deaminase_C_sf"/>
</dbReference>
<evidence type="ECO:0000313" key="11">
    <source>
        <dbReference type="EMBL" id="RIY39194.1"/>
    </source>
</evidence>
<dbReference type="GO" id="GO:0005737">
    <property type="term" value="C:cytoplasm"/>
    <property type="evidence" value="ECO:0007669"/>
    <property type="project" value="UniProtKB-UniRule"/>
</dbReference>
<evidence type="ECO:0000256" key="9">
    <source>
        <dbReference type="NCBIfam" id="TIGR00212"/>
    </source>
</evidence>
<evidence type="ECO:0000256" key="6">
    <source>
        <dbReference type="ARBA" id="ARBA00022679"/>
    </source>
</evidence>
<dbReference type="GO" id="GO:0004418">
    <property type="term" value="F:hydroxymethylbilane synthase activity"/>
    <property type="evidence" value="ECO:0007669"/>
    <property type="project" value="UniProtKB-UniRule"/>
</dbReference>
<dbReference type="EC" id="2.5.1.61" evidence="9"/>
<organism evidence="11 12">
    <name type="scientific">Psittacicella hinzii</name>
    <dbReference type="NCBI Taxonomy" id="2028575"/>
    <lineage>
        <taxon>Bacteria</taxon>
        <taxon>Pseudomonadati</taxon>
        <taxon>Pseudomonadota</taxon>
        <taxon>Gammaproteobacteria</taxon>
        <taxon>Pasteurellales</taxon>
        <taxon>Psittacicellaceae</taxon>
        <taxon>Psittacicella</taxon>
    </lineage>
</organism>
<dbReference type="SUPFAM" id="SSF54782">
    <property type="entry name" value="Porphobilinogen deaminase (hydroxymethylbilane synthase), C-terminal domain"/>
    <property type="match status" value="1"/>
</dbReference>
<comment type="catalytic activity">
    <reaction evidence="8">
        <text>4 porphobilinogen + H2O = hydroxymethylbilane + 4 NH4(+)</text>
        <dbReference type="Rhea" id="RHEA:13185"/>
        <dbReference type="ChEBI" id="CHEBI:15377"/>
        <dbReference type="ChEBI" id="CHEBI:28938"/>
        <dbReference type="ChEBI" id="CHEBI:57845"/>
        <dbReference type="ChEBI" id="CHEBI:58126"/>
        <dbReference type="EC" id="2.5.1.61"/>
    </reaction>
</comment>
<comment type="similarity">
    <text evidence="4">Belongs to the HMBS family.</text>
</comment>
<dbReference type="Pfam" id="PF01379">
    <property type="entry name" value="Porphobil_deam"/>
    <property type="match status" value="1"/>
</dbReference>
<evidence type="ECO:0000256" key="7">
    <source>
        <dbReference type="ARBA" id="ARBA00023244"/>
    </source>
</evidence>
<dbReference type="Gene3D" id="3.40.190.10">
    <property type="entry name" value="Periplasmic binding protein-like II"/>
    <property type="match status" value="2"/>
</dbReference>
<dbReference type="PANTHER" id="PTHR11557">
    <property type="entry name" value="PORPHOBILINOGEN DEAMINASE"/>
    <property type="match status" value="1"/>
</dbReference>
<dbReference type="PRINTS" id="PR00151">
    <property type="entry name" value="PORPHBDMNASE"/>
</dbReference>
<comment type="cofactor">
    <cofactor evidence="1">
        <name>dipyrromethane</name>
        <dbReference type="ChEBI" id="CHEBI:60342"/>
    </cofactor>
</comment>
<dbReference type="GO" id="GO:0006782">
    <property type="term" value="P:protoporphyrinogen IX biosynthetic process"/>
    <property type="evidence" value="ECO:0007669"/>
    <property type="project" value="UniProtKB-UniPathway"/>
</dbReference>
<evidence type="ECO:0000256" key="1">
    <source>
        <dbReference type="ARBA" id="ARBA00001916"/>
    </source>
</evidence>
<dbReference type="UniPathway" id="UPA00251">
    <property type="reaction ID" value="UER00319"/>
</dbReference>
<reference evidence="11 12" key="1">
    <citation type="submission" date="2017-08" db="EMBL/GenBank/DDBJ databases">
        <title>Reclassification of Bisgaard taxon 37 and 44.</title>
        <authorList>
            <person name="Christensen H."/>
        </authorList>
    </citation>
    <scope>NUCLEOTIDE SEQUENCE [LARGE SCALE GENOMIC DNA]</scope>
    <source>
        <strain evidence="11 12">111</strain>
    </source>
</reference>
<comment type="pathway">
    <text evidence="3">Porphyrin-containing compound metabolism; protoporphyrin-IX biosynthesis; coproporphyrinogen-III from 5-aminolevulinate: step 2/4.</text>
</comment>
<dbReference type="OrthoDB" id="9810298at2"/>
<evidence type="ECO:0000256" key="8">
    <source>
        <dbReference type="ARBA" id="ARBA00048169"/>
    </source>
</evidence>
<accession>A0A3A1YS39</accession>
<dbReference type="SUPFAM" id="SSF53850">
    <property type="entry name" value="Periplasmic binding protein-like II"/>
    <property type="match status" value="1"/>
</dbReference>
<dbReference type="PANTHER" id="PTHR11557:SF0">
    <property type="entry name" value="PORPHOBILINOGEN DEAMINASE"/>
    <property type="match status" value="1"/>
</dbReference>
<dbReference type="NCBIfam" id="TIGR00212">
    <property type="entry name" value="hemC"/>
    <property type="match status" value="1"/>
</dbReference>
<evidence type="ECO:0000256" key="2">
    <source>
        <dbReference type="ARBA" id="ARBA00002869"/>
    </source>
</evidence>
<dbReference type="EMBL" id="NRJG01000039">
    <property type="protein sequence ID" value="RIY39194.1"/>
    <property type="molecule type" value="Genomic_DNA"/>
</dbReference>
<feature type="domain" description="Porphobilinogen deaminase N-terminal" evidence="10">
    <location>
        <begin position="10"/>
        <end position="218"/>
    </location>
</feature>
<sequence length="409" mass="45974">MYMKNQQLPLVIATRNSDLALWQARMVQQLIAEHPVFSQFQPILLPMVSTGDKKLETSLAKVGGKGLFTYELEQAMEQRQAQIAVHSLKDVPVTPDQKYTYSYLGRVYYEDVAVFPTGSKWTRLEDLPQDSVVGTASVRRRALLANKYPHLKVKLLRGNVNTRLAKLDDPAQGYDAIILARAGLERLGLLANYNYQILDQFDWVSAPGQGIVAIQWDKAQLPSILAPLLNDPVNYVLSYLERTVSAKLGGSCSLPLGVYAYFINSEGKAISSSQLSKAFQEQQAQILPQLLARVQPTTKQNNLDSEQLKLIVKTYLELISSDPTLKKALAAFDIQQVRINFYAGDLQAQEFTLNRAYTITFNHEHLVNYHSPQVTALLNHIIQDIVEEAKFAGFEKLLPIVERQLADKQ</sequence>
<proteinExistence type="inferred from homology"/>
<comment type="subunit">
    <text evidence="5">Monomer.</text>
</comment>
<evidence type="ECO:0000256" key="4">
    <source>
        <dbReference type="ARBA" id="ARBA00005638"/>
    </source>
</evidence>
<evidence type="ECO:0000259" key="10">
    <source>
        <dbReference type="Pfam" id="PF01379"/>
    </source>
</evidence>
<gene>
    <name evidence="11" type="ORF">CKF58_02690</name>
</gene>
<comment type="function">
    <text evidence="2">Tetrapolymerization of the monopyrrole PBG into the hydroxymethylbilane pre-uroporphyrinogen in several discrete steps.</text>
</comment>
<evidence type="ECO:0000256" key="5">
    <source>
        <dbReference type="ARBA" id="ARBA00011245"/>
    </source>
</evidence>
<dbReference type="FunFam" id="3.40.190.10:FF:000005">
    <property type="entry name" value="Porphobilinogen deaminase"/>
    <property type="match status" value="1"/>
</dbReference>
<keyword evidence="12" id="KW-1185">Reference proteome</keyword>
<keyword evidence="6" id="KW-0808">Transferase</keyword>
<keyword evidence="7" id="KW-0627">Porphyrin biosynthesis</keyword>
<evidence type="ECO:0000313" key="12">
    <source>
        <dbReference type="Proteomes" id="UP000265916"/>
    </source>
</evidence>
<dbReference type="Proteomes" id="UP000265916">
    <property type="component" value="Unassembled WGS sequence"/>
</dbReference>
<protein>
    <recommendedName>
        <fullName evidence="9">Hydroxymethylbilane synthase</fullName>
        <ecNumber evidence="9">2.5.1.61</ecNumber>
    </recommendedName>
</protein>